<dbReference type="AlphaFoldDB" id="D7CN14"/>
<accession>D7CN14</accession>
<dbReference type="Pfam" id="PF10776">
    <property type="entry name" value="DUF2600"/>
    <property type="match status" value="1"/>
</dbReference>
<dbReference type="KEGG" id="slp:Slip_1332"/>
<keyword evidence="2" id="KW-1185">Reference proteome</keyword>
<protein>
    <recommendedName>
        <fullName evidence="3">Tetraprenyl-beta-curcumene synthase</fullName>
    </recommendedName>
</protein>
<sequence>MRCLPPASWLCRYLKEVLPLVDKELLVWREKADNIEDESLRHQALDSLEAKAFHCYGGAVMSLLGPKERLEDLVALIVAFQTISDYLDNLCDRAGIVDEVAFTRLHQAIVVALAPEAPLVDFYEHYADAEEKCYLPALVRACQKIAASLPRLELVRDRLIELVRYYSNLQVLKHLPVGQRQERLEAYIKKEVPDQYGLAWWELAAATGSTLGVFGLMALAAHPDCAPAWAEGLYHAYFPWICGLHILLDYLIDQEEDKLGGDLNFVSYYRDENQKWEALRLFVGSSLQAASGLRTPSFHRLVVTGLLAMYLSDPKVRKLGYTPSALRLMKTAGQGTLLLYRICQLVRRAKQV</sequence>
<reference evidence="1 2" key="2">
    <citation type="journal article" date="2010" name="Stand. Genomic Sci.">
        <title>Complete genome sequence of Syntrophothermus lipocalidus type strain (TGB-C1).</title>
        <authorList>
            <person name="Djao O.D."/>
            <person name="Zhang X."/>
            <person name="Lucas S."/>
            <person name="Lapidus A."/>
            <person name="Del Rio T.G."/>
            <person name="Nolan M."/>
            <person name="Tice H."/>
            <person name="Cheng J.F."/>
            <person name="Han C."/>
            <person name="Tapia R."/>
            <person name="Goodwin L."/>
            <person name="Pitluck S."/>
            <person name="Liolios K."/>
            <person name="Ivanova N."/>
            <person name="Mavromatis K."/>
            <person name="Mikhailova N."/>
            <person name="Ovchinnikova G."/>
            <person name="Pati A."/>
            <person name="Brambilla E."/>
            <person name="Chen A."/>
            <person name="Palaniappan K."/>
            <person name="Land M."/>
            <person name="Hauser L."/>
            <person name="Chang Y.J."/>
            <person name="Jeffries C.D."/>
            <person name="Rohde M."/>
            <person name="Sikorski J."/>
            <person name="Spring S."/>
            <person name="Goker M."/>
            <person name="Detter J.C."/>
            <person name="Woyke T."/>
            <person name="Bristow J."/>
            <person name="Eisen J.A."/>
            <person name="Markowitz V."/>
            <person name="Hugenholtz P."/>
            <person name="Kyrpides N.C."/>
            <person name="Klenk H.P."/>
        </authorList>
    </citation>
    <scope>NUCLEOTIDE SEQUENCE [LARGE SCALE GENOMIC DNA]</scope>
    <source>
        <strain evidence="2">DSM 12680 / TGB-C1</strain>
    </source>
</reference>
<reference evidence="2" key="1">
    <citation type="journal article" date="2010" name="Stand. Genomic Sci.">
        <title>Complete genome sequence of Syntrophothermus lipocalidus type strain (TGB-C1T).</title>
        <authorList>
            <consortium name="US DOE Joint Genome Institute (JGI-PGF)"/>
            <person name="Djao O."/>
            <person name="Zhang X."/>
            <person name="Lucas S."/>
            <person name="Lapidus A."/>
            <person name="Glavina Del Rio T."/>
            <person name="Nolan M."/>
            <person name="Tice H."/>
            <person name="Cheng J."/>
            <person name="Han C."/>
            <person name="Tapia R."/>
            <person name="Goodwin L."/>
            <person name="Pitluck S."/>
            <person name="Liolios K."/>
            <person name="Ivanova N."/>
            <person name="Mavromatis K."/>
            <person name="Mikhailova N."/>
            <person name="Ovchinnikova G."/>
            <person name="Pati A."/>
            <person name="Brambilla E."/>
            <person name="Chen A."/>
            <person name="Palaniappan K."/>
            <person name="Land M."/>
            <person name="Hauser L."/>
            <person name="Chang Y."/>
            <person name="Jeffries C."/>
            <person name="Rohde M."/>
            <person name="Sikorski J."/>
            <person name="Spring S."/>
            <person name="Goker M."/>
            <person name="Detter J."/>
            <person name="Woyke T."/>
            <person name="Bristow J."/>
            <person name="Eisen J."/>
            <person name="Markowitz V."/>
            <person name="Hugenholtz P."/>
            <person name="Kyrpides N."/>
            <person name="Klenk H."/>
        </authorList>
    </citation>
    <scope>NUCLEOTIDE SEQUENCE [LARGE SCALE GENOMIC DNA]</scope>
    <source>
        <strain evidence="2">DSM 12680 / TGB-C1</strain>
    </source>
</reference>
<dbReference type="RefSeq" id="WP_013175501.1">
    <property type="nucleotide sequence ID" value="NC_014220.1"/>
</dbReference>
<evidence type="ECO:0000313" key="2">
    <source>
        <dbReference type="Proteomes" id="UP000000378"/>
    </source>
</evidence>
<dbReference type="OrthoDB" id="2371262at2"/>
<dbReference type="Proteomes" id="UP000000378">
    <property type="component" value="Chromosome"/>
</dbReference>
<evidence type="ECO:0000313" key="1">
    <source>
        <dbReference type="EMBL" id="ADI02099.1"/>
    </source>
</evidence>
<gene>
    <name evidence="1" type="ordered locus">Slip_1332</name>
</gene>
<evidence type="ECO:0008006" key="3">
    <source>
        <dbReference type="Google" id="ProtNLM"/>
    </source>
</evidence>
<name>D7CN14_SYNLT</name>
<dbReference type="EMBL" id="CP002048">
    <property type="protein sequence ID" value="ADI02099.1"/>
    <property type="molecule type" value="Genomic_DNA"/>
</dbReference>
<dbReference type="InterPro" id="IPR019712">
    <property type="entry name" value="YtpB-like"/>
</dbReference>
<organism evidence="1 2">
    <name type="scientific">Syntrophothermus lipocalidus (strain DSM 12680 / TGB-C1)</name>
    <dbReference type="NCBI Taxonomy" id="643648"/>
    <lineage>
        <taxon>Bacteria</taxon>
        <taxon>Bacillati</taxon>
        <taxon>Bacillota</taxon>
        <taxon>Clostridia</taxon>
        <taxon>Eubacteriales</taxon>
        <taxon>Syntrophomonadaceae</taxon>
        <taxon>Syntrophothermus</taxon>
    </lineage>
</organism>
<dbReference type="HOGENOM" id="CLU_042799_0_0_9"/>
<proteinExistence type="predicted"/>
<dbReference type="eggNOG" id="ENOG502Z812">
    <property type="taxonomic scope" value="Bacteria"/>
</dbReference>
<dbReference type="STRING" id="643648.Slip_1332"/>